<keyword evidence="3" id="KW-1185">Reference proteome</keyword>
<evidence type="ECO:0000313" key="2">
    <source>
        <dbReference type="EMBL" id="KAK2585721.1"/>
    </source>
</evidence>
<dbReference type="EMBL" id="JAIFRP010000021">
    <property type="protein sequence ID" value="KAK2585721.1"/>
    <property type="molecule type" value="Genomic_DNA"/>
</dbReference>
<dbReference type="Proteomes" id="UP001258017">
    <property type="component" value="Unassembled WGS sequence"/>
</dbReference>
<evidence type="ECO:0000256" key="1">
    <source>
        <dbReference type="SAM" id="Phobius"/>
    </source>
</evidence>
<name>A0AAD9VSV5_9HYME</name>
<dbReference type="PANTHER" id="PTHR21163:SF1">
    <property type="entry name" value="PROTEIN G12"/>
    <property type="match status" value="1"/>
</dbReference>
<comment type="caution">
    <text evidence="2">The sequence shown here is derived from an EMBL/GenBank/DDBJ whole genome shotgun (WGS) entry which is preliminary data.</text>
</comment>
<accession>A0AAD9VSV5</accession>
<reference evidence="2" key="1">
    <citation type="submission" date="2021-08" db="EMBL/GenBank/DDBJ databases">
        <authorList>
            <person name="Misof B."/>
            <person name="Oliver O."/>
            <person name="Podsiadlowski L."/>
            <person name="Donath A."/>
            <person name="Peters R."/>
            <person name="Mayer C."/>
            <person name="Rust J."/>
            <person name="Gunkel S."/>
            <person name="Lesny P."/>
            <person name="Martin S."/>
            <person name="Oeyen J.P."/>
            <person name="Petersen M."/>
            <person name="Panagiotis P."/>
            <person name="Wilbrandt J."/>
            <person name="Tanja T."/>
        </authorList>
    </citation>
    <scope>NUCLEOTIDE SEQUENCE</scope>
    <source>
        <strain evidence="2">GBR_01_08_01A</strain>
        <tissue evidence="2">Thorax + abdomen</tissue>
    </source>
</reference>
<dbReference type="InterPro" id="IPR010629">
    <property type="entry name" value="Ins_allergen"/>
</dbReference>
<organism evidence="2 3">
    <name type="scientific">Odynerus spinipes</name>
    <dbReference type="NCBI Taxonomy" id="1348599"/>
    <lineage>
        <taxon>Eukaryota</taxon>
        <taxon>Metazoa</taxon>
        <taxon>Ecdysozoa</taxon>
        <taxon>Arthropoda</taxon>
        <taxon>Hexapoda</taxon>
        <taxon>Insecta</taxon>
        <taxon>Pterygota</taxon>
        <taxon>Neoptera</taxon>
        <taxon>Endopterygota</taxon>
        <taxon>Hymenoptera</taxon>
        <taxon>Apocrita</taxon>
        <taxon>Aculeata</taxon>
        <taxon>Vespoidea</taxon>
        <taxon>Vespidae</taxon>
        <taxon>Eumeninae</taxon>
        <taxon>Odynerus</taxon>
    </lineage>
</organism>
<dbReference type="PANTHER" id="PTHR21163">
    <property type="entry name" value="PROTEIN G12"/>
    <property type="match status" value="1"/>
</dbReference>
<protein>
    <recommendedName>
        <fullName evidence="4">Protein G12</fullName>
    </recommendedName>
</protein>
<dbReference type="AlphaFoldDB" id="A0AAD9VSV5"/>
<gene>
    <name evidence="2" type="ORF">KPH14_010334</name>
</gene>
<feature type="transmembrane region" description="Helical" evidence="1">
    <location>
        <begin position="32"/>
        <end position="50"/>
    </location>
</feature>
<evidence type="ECO:0008006" key="4">
    <source>
        <dbReference type="Google" id="ProtNLM"/>
    </source>
</evidence>
<sequence length="249" mass="28680">MVYKSLRYAIAVTFTVCSSNYLANDLLAIMKYAVTVFAALLLVGVSAFPFSNYNDVELNELDRDIIEFYELIPLDKLQEVVDDHYDDPELHKSLKYLTTDRFHNLMYAVEDLPEFQKYVLYLQEAGYNMIRDLKLTHEILGMKDYVPPNSTTENFMVERKKGGGLNGYIDDLMKILPTEEIRALHEKKVKESPAFAKYKAALSAPEFEEINIALFSQKPVIRLLVIANIHGVNFIKINIFKQKVLGFFD</sequence>
<dbReference type="Pfam" id="PF06757">
    <property type="entry name" value="Ins_allergen_rp"/>
    <property type="match status" value="1"/>
</dbReference>
<keyword evidence="1" id="KW-1133">Transmembrane helix</keyword>
<proteinExistence type="predicted"/>
<evidence type="ECO:0000313" key="3">
    <source>
        <dbReference type="Proteomes" id="UP001258017"/>
    </source>
</evidence>
<keyword evidence="1" id="KW-0812">Transmembrane</keyword>
<reference evidence="2" key="2">
    <citation type="journal article" date="2023" name="Commun. Biol.">
        <title>Intrasexual cuticular hydrocarbon dimorphism in a wasp sheds light on hydrocarbon biosynthesis genes in Hymenoptera.</title>
        <authorList>
            <person name="Moris V.C."/>
            <person name="Podsiadlowski L."/>
            <person name="Martin S."/>
            <person name="Oeyen J.P."/>
            <person name="Donath A."/>
            <person name="Petersen M."/>
            <person name="Wilbrandt J."/>
            <person name="Misof B."/>
            <person name="Liedtke D."/>
            <person name="Thamm M."/>
            <person name="Scheiner R."/>
            <person name="Schmitt T."/>
            <person name="Niehuis O."/>
        </authorList>
    </citation>
    <scope>NUCLEOTIDE SEQUENCE</scope>
    <source>
        <strain evidence="2">GBR_01_08_01A</strain>
    </source>
</reference>
<keyword evidence="1" id="KW-0472">Membrane</keyword>